<sequence>MGVRVKLKIVSRSGKEVITSALANSGFEAETSQLLIPRSLARELDLWPPPPDAHLVEVGTAGGPVRNYLIPKTLDVYVLAGDRTVGPIKCDAMISLIEYEVLISDVLIEELGVVLLAPKTGLWRFKDEDRVRVSEAPQYWF</sequence>
<gene>
    <name evidence="1" type="ORF">ENO26_11050</name>
</gene>
<proteinExistence type="predicted"/>
<dbReference type="EMBL" id="DSEU01000078">
    <property type="protein sequence ID" value="HEM68073.1"/>
    <property type="molecule type" value="Genomic_DNA"/>
</dbReference>
<comment type="caution">
    <text evidence="1">The sequence shown here is derived from an EMBL/GenBank/DDBJ whole genome shotgun (WGS) entry which is preliminary data.</text>
</comment>
<dbReference type="AlphaFoldDB" id="A0A7J2U712"/>
<accession>A0A7J2U712</accession>
<evidence type="ECO:0000313" key="1">
    <source>
        <dbReference type="EMBL" id="HEM68073.1"/>
    </source>
</evidence>
<organism evidence="1">
    <name type="scientific">Ignisphaera aggregans</name>
    <dbReference type="NCBI Taxonomy" id="334771"/>
    <lineage>
        <taxon>Archaea</taxon>
        <taxon>Thermoproteota</taxon>
        <taxon>Thermoprotei</taxon>
        <taxon>Desulfurococcales</taxon>
        <taxon>Desulfurococcaceae</taxon>
        <taxon>Ignisphaera</taxon>
    </lineage>
</organism>
<protein>
    <submittedName>
        <fullName evidence="1">Uncharacterized protein</fullName>
    </submittedName>
</protein>
<name>A0A7J2U712_9CREN</name>
<reference evidence="1" key="1">
    <citation type="journal article" date="2020" name="mSystems">
        <title>Genome- and Community-Level Interaction Insights into Carbon Utilization and Element Cycling Functions of Hydrothermarchaeota in Hydrothermal Sediment.</title>
        <authorList>
            <person name="Zhou Z."/>
            <person name="Liu Y."/>
            <person name="Xu W."/>
            <person name="Pan J."/>
            <person name="Luo Z.H."/>
            <person name="Li M."/>
        </authorList>
    </citation>
    <scope>NUCLEOTIDE SEQUENCE [LARGE SCALE GENOMIC DNA]</scope>
    <source>
        <strain evidence="1">SpSt-125</strain>
    </source>
</reference>